<dbReference type="Gene3D" id="3.80.10.10">
    <property type="entry name" value="Ribonuclease Inhibitor"/>
    <property type="match status" value="1"/>
</dbReference>
<evidence type="ECO:0000313" key="10">
    <source>
        <dbReference type="Proteomes" id="UP001166093"/>
    </source>
</evidence>
<feature type="non-terminal residue" evidence="9">
    <location>
        <position position="398"/>
    </location>
</feature>
<evidence type="ECO:0000259" key="7">
    <source>
        <dbReference type="SMART" id="SM00013"/>
    </source>
</evidence>
<protein>
    <submittedName>
        <fullName evidence="9">CHAD protein</fullName>
    </submittedName>
</protein>
<accession>A0ABS2YNS8</accession>
<evidence type="ECO:0000259" key="8">
    <source>
        <dbReference type="SMART" id="SM00082"/>
    </source>
</evidence>
<gene>
    <name evidence="9" type="primary">Chad_1</name>
    <name evidence="9" type="ORF">GTO93_0017467</name>
</gene>
<keyword evidence="4" id="KW-0325">Glycoprotein</keyword>
<comment type="caution">
    <text evidence="9">The sequence shown here is derived from an EMBL/GenBank/DDBJ whole genome shotgun (WGS) entry which is preliminary data.</text>
</comment>
<dbReference type="EMBL" id="JAAWVQ010167793">
    <property type="protein sequence ID" value="MBN3287632.1"/>
    <property type="molecule type" value="Genomic_DNA"/>
</dbReference>
<dbReference type="SUPFAM" id="SSF52058">
    <property type="entry name" value="L domain-like"/>
    <property type="match status" value="1"/>
</dbReference>
<dbReference type="PANTHER" id="PTHR45712">
    <property type="entry name" value="AGAP008170-PA"/>
    <property type="match status" value="1"/>
</dbReference>
<keyword evidence="1" id="KW-0433">Leucine-rich repeat</keyword>
<feature type="non-terminal residue" evidence="9">
    <location>
        <position position="1"/>
    </location>
</feature>
<organism evidence="9 10">
    <name type="scientific">Polyodon spathula</name>
    <name type="common">North American paddlefish</name>
    <name type="synonym">Squalus spathula</name>
    <dbReference type="NCBI Taxonomy" id="7913"/>
    <lineage>
        <taxon>Eukaryota</taxon>
        <taxon>Metazoa</taxon>
        <taxon>Chordata</taxon>
        <taxon>Craniata</taxon>
        <taxon>Vertebrata</taxon>
        <taxon>Euteleostomi</taxon>
        <taxon>Actinopterygii</taxon>
        <taxon>Chondrostei</taxon>
        <taxon>Acipenseriformes</taxon>
        <taxon>Polyodontidae</taxon>
        <taxon>Polyodon</taxon>
    </lineage>
</organism>
<feature type="chain" id="PRO_5045638796" evidence="6">
    <location>
        <begin position="21"/>
        <end position="398"/>
    </location>
</feature>
<evidence type="ECO:0000256" key="3">
    <source>
        <dbReference type="ARBA" id="ARBA00022737"/>
    </source>
</evidence>
<keyword evidence="3" id="KW-0677">Repeat</keyword>
<evidence type="ECO:0000256" key="6">
    <source>
        <dbReference type="SAM" id="SignalP"/>
    </source>
</evidence>
<dbReference type="InterPro" id="IPR003591">
    <property type="entry name" value="Leu-rich_rpt_typical-subtyp"/>
</dbReference>
<dbReference type="Pfam" id="PF13855">
    <property type="entry name" value="LRR_8"/>
    <property type="match status" value="2"/>
</dbReference>
<dbReference type="PROSITE" id="PS51450">
    <property type="entry name" value="LRR"/>
    <property type="match status" value="1"/>
</dbReference>
<reference evidence="9" key="1">
    <citation type="journal article" date="2021" name="Cell">
        <title>Tracing the genetic footprints of vertebrate landing in non-teleost ray-finned fishes.</title>
        <authorList>
            <person name="Bi X."/>
            <person name="Wang K."/>
            <person name="Yang L."/>
            <person name="Pan H."/>
            <person name="Jiang H."/>
            <person name="Wei Q."/>
            <person name="Fang M."/>
            <person name="Yu H."/>
            <person name="Zhu C."/>
            <person name="Cai Y."/>
            <person name="He Y."/>
            <person name="Gan X."/>
            <person name="Zeng H."/>
            <person name="Yu D."/>
            <person name="Zhu Y."/>
            <person name="Jiang H."/>
            <person name="Qiu Q."/>
            <person name="Yang H."/>
            <person name="Zhang Y.E."/>
            <person name="Wang W."/>
            <person name="Zhu M."/>
            <person name="He S."/>
            <person name="Zhang G."/>
        </authorList>
    </citation>
    <scope>NUCLEOTIDE SEQUENCE</scope>
    <source>
        <strain evidence="9">Pddl_001</strain>
    </source>
</reference>
<evidence type="ECO:0000256" key="2">
    <source>
        <dbReference type="ARBA" id="ARBA00022729"/>
    </source>
</evidence>
<dbReference type="SMART" id="SM00013">
    <property type="entry name" value="LRRNT"/>
    <property type="match status" value="1"/>
</dbReference>
<dbReference type="SMART" id="SM00364">
    <property type="entry name" value="LRR_BAC"/>
    <property type="match status" value="3"/>
</dbReference>
<proteinExistence type="predicted"/>
<feature type="region of interest" description="Disordered" evidence="5">
    <location>
        <begin position="266"/>
        <end position="300"/>
    </location>
</feature>
<keyword evidence="2 6" id="KW-0732">Signal</keyword>
<dbReference type="InterPro" id="IPR032675">
    <property type="entry name" value="LRR_dom_sf"/>
</dbReference>
<dbReference type="InterPro" id="IPR000483">
    <property type="entry name" value="Cys-rich_flank_reg_C"/>
</dbReference>
<dbReference type="Pfam" id="PF00560">
    <property type="entry name" value="LRR_1"/>
    <property type="match status" value="1"/>
</dbReference>
<dbReference type="SMART" id="SM00082">
    <property type="entry name" value="LRRCT"/>
    <property type="match status" value="1"/>
</dbReference>
<dbReference type="InterPro" id="IPR050333">
    <property type="entry name" value="SLRP"/>
</dbReference>
<keyword evidence="10" id="KW-1185">Reference proteome</keyword>
<dbReference type="InterPro" id="IPR001611">
    <property type="entry name" value="Leu-rich_rpt"/>
</dbReference>
<sequence length="398" mass="44384">MWKISFLVTSLLALVASVSPAPSQCPSPCHCHSDLQHVICDNVGLKKIPEASDATRLLNLQRNQLPVIPSGAFSSLPGLISLHLQSCHIKEISGQAFKGLKKLIYLYLSNNEISIIKLGAFEDLSELTYLYLDSNRISDLPRGILAPMINLFTLQLNDNKIRELRAGSFSGAKDLRWLHISGNDMTSIQPSALEDVENLAILHLESNRLTSFPSAALSKLRVVEELKLSKNPMKSIPDNAFQSFGRYIEKLYLDNMGLERYRLRPRWPSQPAGATGPECRPTPQTKQAGRRDHRRPEFSDGAFNGVTALKSLHLENNKLNTLPSSLSFTTIQNMTIANNPWMCSCPLAPLRKWMDSSRLRPEGACAAPSQYRGQQVRDSTAFNGCRQKTKRAKKGARY</sequence>
<name>A0ABS2YNS8_POLSP</name>
<dbReference type="PANTHER" id="PTHR45712:SF22">
    <property type="entry name" value="INSULIN-LIKE GROWTH FACTOR-BINDING PROTEIN COMPLEX ACID LABILE SUBUNIT"/>
    <property type="match status" value="1"/>
</dbReference>
<dbReference type="InterPro" id="IPR000372">
    <property type="entry name" value="LRRNT"/>
</dbReference>
<evidence type="ECO:0000256" key="5">
    <source>
        <dbReference type="SAM" id="MobiDB-lite"/>
    </source>
</evidence>
<feature type="domain" description="LRRCT" evidence="8">
    <location>
        <begin position="339"/>
        <end position="386"/>
    </location>
</feature>
<dbReference type="SMART" id="SM00369">
    <property type="entry name" value="LRR_TYP"/>
    <property type="match status" value="9"/>
</dbReference>
<feature type="domain" description="LRRNT" evidence="7">
    <location>
        <begin position="24"/>
        <end position="57"/>
    </location>
</feature>
<evidence type="ECO:0000256" key="1">
    <source>
        <dbReference type="ARBA" id="ARBA00022614"/>
    </source>
</evidence>
<dbReference type="Pfam" id="PF01462">
    <property type="entry name" value="LRRNT"/>
    <property type="match status" value="1"/>
</dbReference>
<evidence type="ECO:0000313" key="9">
    <source>
        <dbReference type="EMBL" id="MBN3287632.1"/>
    </source>
</evidence>
<dbReference type="Proteomes" id="UP001166093">
    <property type="component" value="Unassembled WGS sequence"/>
</dbReference>
<evidence type="ECO:0000256" key="4">
    <source>
        <dbReference type="ARBA" id="ARBA00023180"/>
    </source>
</evidence>
<feature type="signal peptide" evidence="6">
    <location>
        <begin position="1"/>
        <end position="20"/>
    </location>
</feature>